<dbReference type="EMBL" id="CAJNIZ010047687">
    <property type="protein sequence ID" value="CAE7773618.1"/>
    <property type="molecule type" value="Genomic_DNA"/>
</dbReference>
<dbReference type="Proteomes" id="UP000649617">
    <property type="component" value="Unassembled WGS sequence"/>
</dbReference>
<evidence type="ECO:0000313" key="1">
    <source>
        <dbReference type="EMBL" id="CAE7773618.1"/>
    </source>
</evidence>
<comment type="caution">
    <text evidence="1">The sequence shown here is derived from an EMBL/GenBank/DDBJ whole genome shotgun (WGS) entry which is preliminary data.</text>
</comment>
<reference evidence="1" key="1">
    <citation type="submission" date="2021-02" db="EMBL/GenBank/DDBJ databases">
        <authorList>
            <person name="Dougan E. K."/>
            <person name="Rhodes N."/>
            <person name="Thang M."/>
            <person name="Chan C."/>
        </authorList>
    </citation>
    <scope>NUCLEOTIDE SEQUENCE</scope>
</reference>
<protein>
    <submittedName>
        <fullName evidence="1">MKK5 protein</fullName>
    </submittedName>
</protein>
<feature type="non-terminal residue" evidence="1">
    <location>
        <position position="382"/>
    </location>
</feature>
<dbReference type="AlphaFoldDB" id="A0A812YB93"/>
<dbReference type="OrthoDB" id="10263185at2759"/>
<organism evidence="1 2">
    <name type="scientific">Symbiodinium pilosum</name>
    <name type="common">Dinoflagellate</name>
    <dbReference type="NCBI Taxonomy" id="2952"/>
    <lineage>
        <taxon>Eukaryota</taxon>
        <taxon>Sar</taxon>
        <taxon>Alveolata</taxon>
        <taxon>Dinophyceae</taxon>
        <taxon>Suessiales</taxon>
        <taxon>Symbiodiniaceae</taxon>
        <taxon>Symbiodinium</taxon>
    </lineage>
</organism>
<name>A0A812YB93_SYMPI</name>
<keyword evidence="2" id="KW-1185">Reference proteome</keyword>
<proteinExistence type="predicted"/>
<gene>
    <name evidence="1" type="primary">MKK5</name>
    <name evidence="1" type="ORF">SPIL2461_LOCUS22843</name>
</gene>
<sequence length="382" mass="42712">MKSSAAFQELDASILREWMQNLPMRSVTENMMRWQRYYHQTCGASCCFSPDCACIRCSSCSSSLTSLPPKCRFQCMLCEVLPPESAFDGRPEYCSECFESPEVLHWHDVFLRVDEGGRHSAVKRLQGLAEQRRFCPADFPVAGPVSDDAVCGICCCEFSSEEPATCAPGCTAGHGEGVADPRMGVVDSQSLYHADCRMSWMQAQKTDMYCGDQPPLCCKVCAFEHDCMAWKHDFGRGIHAIEEYYASSAAARPDGLEALKQFLVDEFQLTLTVEKGMCHADFTKAYLDALKTLYDEHQSEAPTHKVSIGHMEMPQPENQIQTLLSELLLAQRWNSQVADCLMSEYAREYADFRHYLLGHLRSCAEQVGKVSGSGRAPGAFQE</sequence>
<accession>A0A812YB93</accession>
<evidence type="ECO:0000313" key="2">
    <source>
        <dbReference type="Proteomes" id="UP000649617"/>
    </source>
</evidence>